<sequence length="44" mass="4957">MAVMAPQGTVRAQIVHTGLRRTVDRVDERFDERFGPPFVEGRTG</sequence>
<gene>
    <name evidence="1" type="ORF">QNN03_06425</name>
</gene>
<keyword evidence="2" id="KW-1185">Reference proteome</keyword>
<proteinExistence type="predicted"/>
<dbReference type="RefSeq" id="WP_255310133.1">
    <property type="nucleotide sequence ID" value="NZ_JASJUS010000004.1"/>
</dbReference>
<comment type="caution">
    <text evidence="1">The sequence shown here is derived from an EMBL/GenBank/DDBJ whole genome shotgun (WGS) entry which is preliminary data.</text>
</comment>
<evidence type="ECO:0000313" key="1">
    <source>
        <dbReference type="EMBL" id="MDL2076074.1"/>
    </source>
</evidence>
<dbReference type="EMBL" id="JASJUS010000004">
    <property type="protein sequence ID" value="MDL2076074.1"/>
    <property type="molecule type" value="Genomic_DNA"/>
</dbReference>
<organism evidence="1 2">
    <name type="scientific">Streptomyces fuscus</name>
    <dbReference type="NCBI Taxonomy" id="3048495"/>
    <lineage>
        <taxon>Bacteria</taxon>
        <taxon>Bacillati</taxon>
        <taxon>Actinomycetota</taxon>
        <taxon>Actinomycetes</taxon>
        <taxon>Kitasatosporales</taxon>
        <taxon>Streptomycetaceae</taxon>
        <taxon>Streptomyces</taxon>
    </lineage>
</organism>
<accession>A0ABT7IU08</accession>
<evidence type="ECO:0000313" key="2">
    <source>
        <dbReference type="Proteomes" id="UP001241926"/>
    </source>
</evidence>
<dbReference type="Proteomes" id="UP001241926">
    <property type="component" value="Unassembled WGS sequence"/>
</dbReference>
<protein>
    <submittedName>
        <fullName evidence="1">Uncharacterized protein</fullName>
    </submittedName>
</protein>
<name>A0ABT7IU08_9ACTN</name>
<reference evidence="1 2" key="1">
    <citation type="submission" date="2023-05" db="EMBL/GenBank/DDBJ databases">
        <title>Streptomyces fuscus sp. nov., a brown-black pigment producing actinomyces isolated from dry sand of Sea duck farm.</title>
        <authorList>
            <person name="Xie J."/>
            <person name="Shen N."/>
        </authorList>
    </citation>
    <scope>NUCLEOTIDE SEQUENCE [LARGE SCALE GENOMIC DNA]</scope>
    <source>
        <strain evidence="1 2">GXMU-J15</strain>
    </source>
</reference>